<keyword evidence="3" id="KW-1185">Reference proteome</keyword>
<dbReference type="InParanoid" id="A0A1D3CRD7"/>
<dbReference type="Proteomes" id="UP000095192">
    <property type="component" value="Unassembled WGS sequence"/>
</dbReference>
<accession>A0A1D3CRD7</accession>
<gene>
    <name evidence="2" type="ORF">cyc_04006</name>
</gene>
<evidence type="ECO:0000256" key="1">
    <source>
        <dbReference type="SAM" id="MobiDB-lite"/>
    </source>
</evidence>
<proteinExistence type="predicted"/>
<dbReference type="EMBL" id="JROU02002249">
    <property type="protein sequence ID" value="OEH73759.1"/>
    <property type="molecule type" value="Genomic_DNA"/>
</dbReference>
<dbReference type="VEuPathDB" id="ToxoDB:cyc_04006"/>
<evidence type="ECO:0000313" key="2">
    <source>
        <dbReference type="EMBL" id="OEH73759.1"/>
    </source>
</evidence>
<name>A0A1D3CRD7_9EIME</name>
<feature type="region of interest" description="Disordered" evidence="1">
    <location>
        <begin position="1"/>
        <end position="51"/>
    </location>
</feature>
<organism evidence="2 3">
    <name type="scientific">Cyclospora cayetanensis</name>
    <dbReference type="NCBI Taxonomy" id="88456"/>
    <lineage>
        <taxon>Eukaryota</taxon>
        <taxon>Sar</taxon>
        <taxon>Alveolata</taxon>
        <taxon>Apicomplexa</taxon>
        <taxon>Conoidasida</taxon>
        <taxon>Coccidia</taxon>
        <taxon>Eucoccidiorida</taxon>
        <taxon>Eimeriorina</taxon>
        <taxon>Eimeriidae</taxon>
        <taxon>Cyclospora</taxon>
    </lineage>
</organism>
<comment type="caution">
    <text evidence="2">The sequence shown here is derived from an EMBL/GenBank/DDBJ whole genome shotgun (WGS) entry which is preliminary data.</text>
</comment>
<reference evidence="2 3" key="1">
    <citation type="journal article" date="2016" name="BMC Genomics">
        <title>Comparative genomics reveals Cyclospora cayetanensis possesses coccidia-like metabolism and invasion components but unique surface antigens.</title>
        <authorList>
            <person name="Liu S."/>
            <person name="Wang L."/>
            <person name="Zheng H."/>
            <person name="Xu Z."/>
            <person name="Roellig D.M."/>
            <person name="Li N."/>
            <person name="Frace M.A."/>
            <person name="Tang K."/>
            <person name="Arrowood M.J."/>
            <person name="Moss D.M."/>
            <person name="Zhang L."/>
            <person name="Feng Y."/>
            <person name="Xiao L."/>
        </authorList>
    </citation>
    <scope>NUCLEOTIDE SEQUENCE [LARGE SCALE GENOMIC DNA]</scope>
    <source>
        <strain evidence="2 3">CHN_HEN01</strain>
    </source>
</reference>
<dbReference type="AlphaFoldDB" id="A0A1D3CRD7"/>
<sequence>MVSSPPERGGPAWKEPRGLPDGLIPQTPSKCFSRGSPRCTGSENNRRIPWASGLPKSLKTATVLVDDECLPAGTSKGPSYWQSNMAARGAG</sequence>
<evidence type="ECO:0000313" key="3">
    <source>
        <dbReference type="Proteomes" id="UP000095192"/>
    </source>
</evidence>
<protein>
    <submittedName>
        <fullName evidence="2">Uncharacterized protein</fullName>
    </submittedName>
</protein>